<dbReference type="PATRIC" id="fig|46224.3.peg.3996"/>
<evidence type="ECO:0000313" key="2">
    <source>
        <dbReference type="Proteomes" id="UP000075666"/>
    </source>
</evidence>
<dbReference type="RefSeq" id="WP_066226291.1">
    <property type="nucleotide sequence ID" value="NZ_LQYN01000006.1"/>
</dbReference>
<comment type="caution">
    <text evidence="1">The sequence shown here is derived from an EMBL/GenBank/DDBJ whole genome shotgun (WGS) entry which is preliminary data.</text>
</comment>
<accession>A0A150LHN6</accession>
<keyword evidence="2" id="KW-1185">Reference proteome</keyword>
<dbReference type="AlphaFoldDB" id="A0A150LHN6"/>
<reference evidence="1 2" key="1">
    <citation type="submission" date="2016-01" db="EMBL/GenBank/DDBJ databases">
        <title>Genome Sequences of Twelve Sporeforming Bacillus Species Isolated from Foods.</title>
        <authorList>
            <person name="Berendsen E.M."/>
            <person name="Wells-Bennik M.H."/>
            <person name="Krawcyk A.O."/>
            <person name="De Jong A."/>
            <person name="Holsappel S."/>
            <person name="Eijlander R.T."/>
            <person name="Kuipers O.P."/>
        </authorList>
    </citation>
    <scope>NUCLEOTIDE SEQUENCE [LARGE SCALE GENOMIC DNA]</scope>
    <source>
        <strain evidence="1 2">B4102</strain>
    </source>
</reference>
<sequence>MSLQTVEQQMGYILKALFEINLPVKEFEKAKRILPNLFENNGTFDNWTGEQALKMLVDELENVDYQKAKSKLYYLYDMKTVQEAGGFYEFYMLGKPMKSITQLYKEQPVIYPQTEIECLQCGSHDDVIDFIFDNKEQQLCSPCRDKIFMEARK</sequence>
<gene>
    <name evidence="1" type="ORF">B4102_2184</name>
</gene>
<name>A0A150LHN6_9BACI</name>
<dbReference type="EMBL" id="LQYN01000006">
    <property type="protein sequence ID" value="KYD11456.1"/>
    <property type="molecule type" value="Genomic_DNA"/>
</dbReference>
<proteinExistence type="predicted"/>
<dbReference type="Proteomes" id="UP000075666">
    <property type="component" value="Unassembled WGS sequence"/>
</dbReference>
<dbReference type="STRING" id="46224.B4102_2184"/>
<organism evidence="1 2">
    <name type="scientific">Heyndrickxia sporothermodurans</name>
    <dbReference type="NCBI Taxonomy" id="46224"/>
    <lineage>
        <taxon>Bacteria</taxon>
        <taxon>Bacillati</taxon>
        <taxon>Bacillota</taxon>
        <taxon>Bacilli</taxon>
        <taxon>Bacillales</taxon>
        <taxon>Bacillaceae</taxon>
        <taxon>Heyndrickxia</taxon>
    </lineage>
</organism>
<evidence type="ECO:0000313" key="1">
    <source>
        <dbReference type="EMBL" id="KYD11456.1"/>
    </source>
</evidence>
<dbReference type="OrthoDB" id="1913115at2"/>
<protein>
    <submittedName>
        <fullName evidence="1">Uncharacterized protein</fullName>
    </submittedName>
</protein>